<dbReference type="Proteomes" id="UP001524944">
    <property type="component" value="Unassembled WGS sequence"/>
</dbReference>
<gene>
    <name evidence="2" type="ORF">NVS47_04665</name>
</gene>
<comment type="caution">
    <text evidence="2">The sequence shown here is derived from an EMBL/GenBank/DDBJ whole genome shotgun (WGS) entry which is preliminary data.</text>
</comment>
<evidence type="ECO:0000259" key="1">
    <source>
        <dbReference type="Pfam" id="PF13480"/>
    </source>
</evidence>
<dbReference type="Pfam" id="PF13480">
    <property type="entry name" value="Acetyltransf_6"/>
    <property type="match status" value="1"/>
</dbReference>
<dbReference type="InterPro" id="IPR016181">
    <property type="entry name" value="Acyl_CoA_acyltransferase"/>
</dbReference>
<dbReference type="RefSeq" id="WP_157677529.1">
    <property type="nucleotide sequence ID" value="NZ_JANPWE010000002.1"/>
</dbReference>
<evidence type="ECO:0000313" key="3">
    <source>
        <dbReference type="Proteomes" id="UP001524944"/>
    </source>
</evidence>
<dbReference type="InterPro" id="IPR038740">
    <property type="entry name" value="BioF2-like_GNAT_dom"/>
</dbReference>
<dbReference type="SUPFAM" id="SSF55729">
    <property type="entry name" value="Acyl-CoA N-acyltransferases (Nat)"/>
    <property type="match status" value="1"/>
</dbReference>
<evidence type="ECO:0000313" key="2">
    <source>
        <dbReference type="EMBL" id="MCR6544814.1"/>
    </source>
</evidence>
<dbReference type="Gene3D" id="3.40.630.30">
    <property type="match status" value="1"/>
</dbReference>
<protein>
    <submittedName>
        <fullName evidence="2">GNAT family N-acetyltransferase</fullName>
    </submittedName>
</protein>
<name>A0ABT1Y1S4_9FIRM</name>
<keyword evidence="3" id="KW-1185">Reference proteome</keyword>
<dbReference type="EMBL" id="JANPWE010000002">
    <property type="protein sequence ID" value="MCR6544814.1"/>
    <property type="molecule type" value="Genomic_DNA"/>
</dbReference>
<organism evidence="2 3">
    <name type="scientific">Dehalobacterium formicoaceticum</name>
    <dbReference type="NCBI Taxonomy" id="51515"/>
    <lineage>
        <taxon>Bacteria</taxon>
        <taxon>Bacillati</taxon>
        <taxon>Bacillota</taxon>
        <taxon>Clostridia</taxon>
        <taxon>Eubacteriales</taxon>
        <taxon>Peptococcaceae</taxon>
        <taxon>Dehalobacterium</taxon>
    </lineage>
</organism>
<sequence>MEFNRAQDIPGSWDNLTGANIFLKRAFLAHLEKTNPCQQRYRMLFDAGMLQALYVVYQLKLNVFTYRSLPLRIPVLIIGIPCSVAKQGFVVQEGYDQFLADDIHSRKGAHLILNSTTSLPGKSGATLPSCHLDLAWKSMDQYLAALRSHYRYRLKKARAKWQDVKVELIKPRQFEPILYQQYLEVYQRSQFKLEQLSLDFFRNLPLPAQVIKASFQDQVLGFALLVENGAELVFLFTGFDHALNPSLDIYLNLLLEVINYGLIHDFKVIDFGQTTEEIKEKLGCRLQEKRMWLFHSNPFLHNLANRLLGFLEYQKLEHHYRVFIER</sequence>
<proteinExistence type="predicted"/>
<accession>A0ABT1Y1S4</accession>
<feature type="domain" description="BioF2-like acetyltransferase" evidence="1">
    <location>
        <begin position="147"/>
        <end position="279"/>
    </location>
</feature>
<reference evidence="2 3" key="1">
    <citation type="submission" date="2022-08" db="EMBL/GenBank/DDBJ databases">
        <title>Proteogenomics of the novel Dehalobacterium formicoaceticum strain EZ94 highlights a key role of methyltransferases during anaerobic dichloromethane degradation.</title>
        <authorList>
            <person name="Wasmund K."/>
        </authorList>
    </citation>
    <scope>NUCLEOTIDE SEQUENCE [LARGE SCALE GENOMIC DNA]</scope>
    <source>
        <strain evidence="2 3">EZ94</strain>
    </source>
</reference>